<feature type="region of interest" description="Disordered" evidence="1">
    <location>
        <begin position="27"/>
        <end position="123"/>
    </location>
</feature>
<dbReference type="AlphaFoldDB" id="A0A4S4K9B5"/>
<sequence length="286" mass="30226">MDVSLPWDPYDESEDSDGLLLHDKSNRYSLDPLAGDDLGAPVGAYEAKKDSPAARPRGGRLESSETSKYSDPFKDQDEQITIFDVAALESGQDRPGSSNRTPGPDEDDALSFHSTFSRSPVTPHLTPLITTALKNSSDNPSYTSLFASSTGGHTTSSSSQQPISPLSTTSVRPQTTSIIGTGSTSAPSFAVKRSDSWWTRFRRVSLRDGALEQAKARVRARVGSVSGMGAQSVPLELDFRDPNPPPVRLGAIKEASGSSGGNVGLDDALRANAGAGEVGHIYSKSG</sequence>
<organism evidence="2 3">
    <name type="scientific">Phellinidium pouzarii</name>
    <dbReference type="NCBI Taxonomy" id="167371"/>
    <lineage>
        <taxon>Eukaryota</taxon>
        <taxon>Fungi</taxon>
        <taxon>Dikarya</taxon>
        <taxon>Basidiomycota</taxon>
        <taxon>Agaricomycotina</taxon>
        <taxon>Agaricomycetes</taxon>
        <taxon>Hymenochaetales</taxon>
        <taxon>Hymenochaetaceae</taxon>
        <taxon>Phellinidium</taxon>
    </lineage>
</organism>
<dbReference type="EMBL" id="SGPK01001538">
    <property type="protein sequence ID" value="THG92799.1"/>
    <property type="molecule type" value="Genomic_DNA"/>
</dbReference>
<feature type="compositionally biased region" description="Low complexity" evidence="1">
    <location>
        <begin position="148"/>
        <end position="185"/>
    </location>
</feature>
<comment type="caution">
    <text evidence="2">The sequence shown here is derived from an EMBL/GenBank/DDBJ whole genome shotgun (WGS) entry which is preliminary data.</text>
</comment>
<feature type="region of interest" description="Disordered" evidence="1">
    <location>
        <begin position="144"/>
        <end position="188"/>
    </location>
</feature>
<name>A0A4S4K9B5_9AGAM</name>
<evidence type="ECO:0000313" key="3">
    <source>
        <dbReference type="Proteomes" id="UP000308199"/>
    </source>
</evidence>
<feature type="non-terminal residue" evidence="2">
    <location>
        <position position="286"/>
    </location>
</feature>
<evidence type="ECO:0000256" key="1">
    <source>
        <dbReference type="SAM" id="MobiDB-lite"/>
    </source>
</evidence>
<keyword evidence="3" id="KW-1185">Reference proteome</keyword>
<dbReference type="OrthoDB" id="432528at2759"/>
<feature type="region of interest" description="Disordered" evidence="1">
    <location>
        <begin position="1"/>
        <end position="20"/>
    </location>
</feature>
<protein>
    <submittedName>
        <fullName evidence="2">Uncharacterized protein</fullName>
    </submittedName>
</protein>
<evidence type="ECO:0000313" key="2">
    <source>
        <dbReference type="EMBL" id="THG92799.1"/>
    </source>
</evidence>
<dbReference type="Proteomes" id="UP000308199">
    <property type="component" value="Unassembled WGS sequence"/>
</dbReference>
<proteinExistence type="predicted"/>
<accession>A0A4S4K9B5</accession>
<reference evidence="2 3" key="1">
    <citation type="submission" date="2019-02" db="EMBL/GenBank/DDBJ databases">
        <title>Genome sequencing of the rare red list fungi Phellinidium pouzarii.</title>
        <authorList>
            <person name="Buettner E."/>
            <person name="Kellner H."/>
        </authorList>
    </citation>
    <scope>NUCLEOTIDE SEQUENCE [LARGE SCALE GENOMIC DNA]</scope>
    <source>
        <strain evidence="2 3">DSM 108285</strain>
    </source>
</reference>
<gene>
    <name evidence="2" type="ORF">EW145_g8582</name>
</gene>